<reference evidence="1 2" key="1">
    <citation type="submission" date="2020-12" db="EMBL/GenBank/DDBJ databases">
        <title>Genomic characterization of four novel bacteriophages infecting Klebsiella pneumoniae.</title>
        <authorList>
            <person name="Estrada Bonilla B."/>
            <person name="Costa A.R."/>
            <person name="van Rossum T."/>
            <person name="Hagedoorn S."/>
            <person name="Wallinga H."/>
            <person name="Xiao M."/>
            <person name="Song W."/>
            <person name="Haas P.-J."/>
            <person name="Nobrega F.L."/>
            <person name="Brouns S.J.J."/>
        </authorList>
    </citation>
    <scope>NUCLEOTIDE SEQUENCE [LARGE SCALE GENOMIC DNA]</scope>
</reference>
<organism evidence="1 2">
    <name type="scientific">Klebsiella phage vB_KpM_FBKp24</name>
    <dbReference type="NCBI Taxonomy" id="2801834"/>
    <lineage>
        <taxon>Viruses</taxon>
        <taxon>Duplodnaviria</taxon>
        <taxon>Heunggongvirae</taxon>
        <taxon>Uroviricota</taxon>
        <taxon>Caudoviricetes</taxon>
        <taxon>Chimalliviridae</taxon>
        <taxon>Maaswegvirus</taxon>
        <taxon>Maaswegvirus Kp24</taxon>
    </lineage>
</organism>
<dbReference type="EMBL" id="MW394391">
    <property type="protein sequence ID" value="QQV92201.1"/>
    <property type="molecule type" value="Genomic_DNA"/>
</dbReference>
<name>A0A7U0J6S5_9CAUD</name>
<accession>A0A7U0J6S5</accession>
<keyword evidence="2" id="KW-1185">Reference proteome</keyword>
<protein>
    <submittedName>
        <fullName evidence="1">Uncharacterized protein</fullName>
    </submittedName>
</protein>
<proteinExistence type="predicted"/>
<sequence length="152" mass="17343">MTTIVRFTDGQLLDLSLTNDTDVLLTLSLTAKNIRHCVVLFIDGKLVVYRILRKNKEAGPIRTLLNQVEENLLLHYNFEMKGLIWGQPAIVRIKGRYWWMLNELLVIDELGNFSAGFQDTLNNFQIANPDSSALLTYFESVRDSAVLQTVVN</sequence>
<gene>
    <name evidence="1" type="ORF">vBKpMFBKp24_097</name>
</gene>
<evidence type="ECO:0000313" key="2">
    <source>
        <dbReference type="Proteomes" id="UP000596381"/>
    </source>
</evidence>
<dbReference type="Proteomes" id="UP000596381">
    <property type="component" value="Segment"/>
</dbReference>
<evidence type="ECO:0000313" key="1">
    <source>
        <dbReference type="EMBL" id="QQV92201.1"/>
    </source>
</evidence>